<gene>
    <name evidence="2" type="ORF">EMPS_05609</name>
</gene>
<comment type="caution">
    <text evidence="2">The sequence shown here is derived from an EMBL/GenBank/DDBJ whole genome shotgun (WGS) entry which is preliminary data.</text>
</comment>
<proteinExistence type="predicted"/>
<reference evidence="2" key="2">
    <citation type="journal article" date="2022" name="Microbiol. Resour. Announc.">
        <title>Whole-Genome Sequence of Entomortierella parvispora E1425, a Mucoromycotan Fungus Associated with Burkholderiaceae-Related Endosymbiotic Bacteria.</title>
        <authorList>
            <person name="Herlambang A."/>
            <person name="Guo Y."/>
            <person name="Takashima Y."/>
            <person name="Narisawa K."/>
            <person name="Ohta H."/>
            <person name="Nishizawa T."/>
        </authorList>
    </citation>
    <scope>NUCLEOTIDE SEQUENCE</scope>
    <source>
        <strain evidence="2">E1425</strain>
    </source>
</reference>
<feature type="region of interest" description="Disordered" evidence="1">
    <location>
        <begin position="1"/>
        <end position="308"/>
    </location>
</feature>
<dbReference type="OrthoDB" id="2435771at2759"/>
<feature type="compositionally biased region" description="Low complexity" evidence="1">
    <location>
        <begin position="353"/>
        <end position="369"/>
    </location>
</feature>
<sequence length="601" mass="62304">MGNSKSRPSHQDGYRSKAVSSRSSKHSKFLSITGHHSANDRVKPASRSSKYYQQNQQPLPNDSGHYSVHGFMTSATPGSPIDNSTDTGGAFGSGSRTGGAGGGHGAAAAARGGDGGGRGGSGKVNGGGGGAGGNGDGADAAGGSRWSYHPNLSSPGRLDQQKKSSDSSLHFQYGGSRLKGGGTTTPSSSGLPVSAGAGGATGGAAIHASRVAAGGGSRMTTHNAILGQSPDDEDSCGYHSNHPKSSSMARQGGQGDALSRPTSVSPHPNNSHYQQQQQGRFSTLHPSHPQAQPQQHSATPTVRASVSPSTIPFAEDEHTIGHSGTMAATGGMVTSMAGLQLAGGDSKSQNNSQLQHHQVLRLQQQQQQEYNDHQQRLSSMHSFLNNAPTNNSNRASSHPHPNGGYGVAPTVAAATHGGGSRTNSFLNNTTSNNNNTFNSQGFHPTDNSHLPSYPSHQQQDHLPSSPSPSPHPGPHPHHPLITGQQPRLTTTFPAEKEREATPSPLPAGQSSNKQAEILAGAGPLIDMGSSGAARHGQLPGAHQVFARLARQNPTNPKETEKRGRIFGWVDQVTDALTFNPDPDAPGWIIPVFPDDLDHPET</sequence>
<feature type="compositionally biased region" description="Polar residues" evidence="1">
    <location>
        <begin position="440"/>
        <end position="450"/>
    </location>
</feature>
<evidence type="ECO:0000313" key="2">
    <source>
        <dbReference type="EMBL" id="GJJ73251.1"/>
    </source>
</evidence>
<feature type="compositionally biased region" description="Polar residues" evidence="1">
    <location>
        <begin position="46"/>
        <end position="60"/>
    </location>
</feature>
<organism evidence="2 3">
    <name type="scientific">Entomortierella parvispora</name>
    <dbReference type="NCBI Taxonomy" id="205924"/>
    <lineage>
        <taxon>Eukaryota</taxon>
        <taxon>Fungi</taxon>
        <taxon>Fungi incertae sedis</taxon>
        <taxon>Mucoromycota</taxon>
        <taxon>Mortierellomycotina</taxon>
        <taxon>Mortierellomycetes</taxon>
        <taxon>Mortierellales</taxon>
        <taxon>Mortierellaceae</taxon>
        <taxon>Entomortierella</taxon>
    </lineage>
</organism>
<name>A0A9P3HAQ6_9FUNG</name>
<feature type="compositionally biased region" description="Polar residues" evidence="1">
    <location>
        <begin position="260"/>
        <end position="285"/>
    </location>
</feature>
<keyword evidence="3" id="KW-1185">Reference proteome</keyword>
<accession>A0A9P3HAQ6</accession>
<reference evidence="2" key="1">
    <citation type="submission" date="2021-11" db="EMBL/GenBank/DDBJ databases">
        <authorList>
            <person name="Herlambang A."/>
            <person name="Guo Y."/>
            <person name="Takashima Y."/>
            <person name="Nishizawa T."/>
        </authorList>
    </citation>
    <scope>NUCLEOTIDE SEQUENCE</scope>
    <source>
        <strain evidence="2">E1425</strain>
    </source>
</reference>
<feature type="compositionally biased region" description="Polar residues" evidence="1">
    <location>
        <begin position="73"/>
        <end position="87"/>
    </location>
</feature>
<feature type="compositionally biased region" description="Gly residues" evidence="1">
    <location>
        <begin position="112"/>
        <end position="136"/>
    </location>
</feature>
<dbReference type="AlphaFoldDB" id="A0A9P3HAQ6"/>
<feature type="compositionally biased region" description="Polar residues" evidence="1">
    <location>
        <begin position="376"/>
        <end position="396"/>
    </location>
</feature>
<feature type="compositionally biased region" description="Low complexity" evidence="1">
    <location>
        <begin position="286"/>
        <end position="301"/>
    </location>
</feature>
<feature type="compositionally biased region" description="Gly residues" evidence="1">
    <location>
        <begin position="89"/>
        <end position="105"/>
    </location>
</feature>
<dbReference type="EMBL" id="BQFW01000007">
    <property type="protein sequence ID" value="GJJ73251.1"/>
    <property type="molecule type" value="Genomic_DNA"/>
</dbReference>
<feature type="compositionally biased region" description="Low complexity" evidence="1">
    <location>
        <begin position="421"/>
        <end position="439"/>
    </location>
</feature>
<protein>
    <submittedName>
        <fullName evidence="2">Uncharacterized protein</fullName>
    </submittedName>
</protein>
<evidence type="ECO:0000256" key="1">
    <source>
        <dbReference type="SAM" id="MobiDB-lite"/>
    </source>
</evidence>
<dbReference type="Proteomes" id="UP000827284">
    <property type="component" value="Unassembled WGS sequence"/>
</dbReference>
<feature type="region of interest" description="Disordered" evidence="1">
    <location>
        <begin position="579"/>
        <end position="601"/>
    </location>
</feature>
<evidence type="ECO:0000313" key="3">
    <source>
        <dbReference type="Proteomes" id="UP000827284"/>
    </source>
</evidence>
<feature type="region of interest" description="Disordered" evidence="1">
    <location>
        <begin position="341"/>
        <end position="484"/>
    </location>
</feature>
<feature type="compositionally biased region" description="Low complexity" evidence="1">
    <location>
        <begin position="454"/>
        <end position="464"/>
    </location>
</feature>